<proteinExistence type="predicted"/>
<keyword evidence="3" id="KW-0547">Nucleotide-binding</keyword>
<dbReference type="InterPro" id="IPR000559">
    <property type="entry name" value="Formate_THF_ligase"/>
</dbReference>
<evidence type="ECO:0000313" key="5">
    <source>
        <dbReference type="EMBL" id="VEN57635.1"/>
    </source>
</evidence>
<dbReference type="SUPFAM" id="SSF52540">
    <property type="entry name" value="P-loop containing nucleoside triphosphate hydrolases"/>
    <property type="match status" value="1"/>
</dbReference>
<evidence type="ECO:0000313" key="6">
    <source>
        <dbReference type="Proteomes" id="UP000410492"/>
    </source>
</evidence>
<evidence type="ECO:0000256" key="4">
    <source>
        <dbReference type="ARBA" id="ARBA00022840"/>
    </source>
</evidence>
<dbReference type="EMBL" id="CAACVG010011234">
    <property type="protein sequence ID" value="VEN57635.1"/>
    <property type="molecule type" value="Genomic_DNA"/>
</dbReference>
<dbReference type="GO" id="GO:0006730">
    <property type="term" value="P:one-carbon metabolic process"/>
    <property type="evidence" value="ECO:0007669"/>
    <property type="project" value="UniProtKB-KW"/>
</dbReference>
<dbReference type="GO" id="GO:0004329">
    <property type="term" value="F:formate-tetrahydrofolate ligase activity"/>
    <property type="evidence" value="ECO:0007669"/>
    <property type="project" value="InterPro"/>
</dbReference>
<keyword evidence="2" id="KW-0436">Ligase</keyword>
<evidence type="ECO:0008006" key="7">
    <source>
        <dbReference type="Google" id="ProtNLM"/>
    </source>
</evidence>
<dbReference type="InterPro" id="IPR027417">
    <property type="entry name" value="P-loop_NTPase"/>
</dbReference>
<evidence type="ECO:0000256" key="3">
    <source>
        <dbReference type="ARBA" id="ARBA00022741"/>
    </source>
</evidence>
<dbReference type="Gene3D" id="3.40.50.300">
    <property type="entry name" value="P-loop containing nucleotide triphosphate hydrolases"/>
    <property type="match status" value="1"/>
</dbReference>
<keyword evidence="1" id="KW-0554">One-carbon metabolism</keyword>
<dbReference type="OrthoDB" id="1845775at2759"/>
<dbReference type="AlphaFoldDB" id="A0A653DBR1"/>
<dbReference type="Pfam" id="PF01268">
    <property type="entry name" value="FTHFS"/>
    <property type="match status" value="2"/>
</dbReference>
<name>A0A653DBR1_CALMS</name>
<protein>
    <recommendedName>
        <fullName evidence="7">Formate--tetrahydrofolate ligase</fullName>
    </recommendedName>
</protein>
<keyword evidence="6" id="KW-1185">Reference proteome</keyword>
<sequence>MLRSISAMPRSTGYRLSWLSTIERAFDAVVSKHWAQGGEGAVDLAKALVKATENPSHFKFLYELNRPVKEKIETIAREMYGAAEGFGNLPICMAKTPLSLTADPNIKGAPTGFTLPITDMSISVGAGFIIPLTGTISKMPGLPTRPAIYDIDLNIETGEIEGLF</sequence>
<evidence type="ECO:0000256" key="2">
    <source>
        <dbReference type="ARBA" id="ARBA00022598"/>
    </source>
</evidence>
<evidence type="ECO:0000256" key="1">
    <source>
        <dbReference type="ARBA" id="ARBA00022563"/>
    </source>
</evidence>
<dbReference type="Gene3D" id="3.10.410.10">
    <property type="entry name" value="Formyltetrahydrofolate synthetase, domain 3"/>
    <property type="match status" value="1"/>
</dbReference>
<accession>A0A653DBR1</accession>
<gene>
    <name evidence="5" type="ORF">CALMAC_LOCUS16221</name>
</gene>
<reference evidence="5 6" key="1">
    <citation type="submission" date="2019-01" db="EMBL/GenBank/DDBJ databases">
        <authorList>
            <person name="Sayadi A."/>
        </authorList>
    </citation>
    <scope>NUCLEOTIDE SEQUENCE [LARGE SCALE GENOMIC DNA]</scope>
</reference>
<keyword evidence="4" id="KW-0067">ATP-binding</keyword>
<organism evidence="5 6">
    <name type="scientific">Callosobruchus maculatus</name>
    <name type="common">Southern cowpea weevil</name>
    <name type="synonym">Pulse bruchid</name>
    <dbReference type="NCBI Taxonomy" id="64391"/>
    <lineage>
        <taxon>Eukaryota</taxon>
        <taxon>Metazoa</taxon>
        <taxon>Ecdysozoa</taxon>
        <taxon>Arthropoda</taxon>
        <taxon>Hexapoda</taxon>
        <taxon>Insecta</taxon>
        <taxon>Pterygota</taxon>
        <taxon>Neoptera</taxon>
        <taxon>Endopterygota</taxon>
        <taxon>Coleoptera</taxon>
        <taxon>Polyphaga</taxon>
        <taxon>Cucujiformia</taxon>
        <taxon>Chrysomeloidea</taxon>
        <taxon>Chrysomelidae</taxon>
        <taxon>Bruchinae</taxon>
        <taxon>Bruchini</taxon>
        <taxon>Callosobruchus</taxon>
    </lineage>
</organism>
<dbReference type="Proteomes" id="UP000410492">
    <property type="component" value="Unassembled WGS sequence"/>
</dbReference>
<dbReference type="GO" id="GO:0005524">
    <property type="term" value="F:ATP binding"/>
    <property type="evidence" value="ECO:0007669"/>
    <property type="project" value="UniProtKB-KW"/>
</dbReference>